<keyword evidence="1" id="KW-1133">Transmembrane helix</keyword>
<reference evidence="2" key="1">
    <citation type="submission" date="2015-10" db="EMBL/GenBank/DDBJ databases">
        <title>Draft genome sequence of Salegentibacter mishustinae KCTC 12263.</title>
        <authorList>
            <person name="Lin W."/>
            <person name="Zheng Q."/>
        </authorList>
    </citation>
    <scope>NUCLEOTIDE SEQUENCE [LARGE SCALE GENOMIC DNA]</scope>
    <source>
        <strain evidence="2">KCTC 12263</strain>
    </source>
</reference>
<evidence type="ECO:0000313" key="2">
    <source>
        <dbReference type="EMBL" id="KRG29848.1"/>
    </source>
</evidence>
<keyword evidence="1" id="KW-0472">Membrane</keyword>
<dbReference type="EMBL" id="LKTP01000003">
    <property type="protein sequence ID" value="KRG29848.1"/>
    <property type="molecule type" value="Genomic_DNA"/>
</dbReference>
<evidence type="ECO:0000256" key="1">
    <source>
        <dbReference type="SAM" id="Phobius"/>
    </source>
</evidence>
<protein>
    <submittedName>
        <fullName evidence="2">Uncharacterized protein</fullName>
    </submittedName>
</protein>
<dbReference type="Proteomes" id="UP000051643">
    <property type="component" value="Unassembled WGS sequence"/>
</dbReference>
<dbReference type="InterPro" id="IPR046617">
    <property type="entry name" value="DUF6730"/>
</dbReference>
<name>A0A0Q9ZMZ2_9FLAO</name>
<dbReference type="OrthoDB" id="1449890at2"/>
<dbReference type="RefSeq" id="WP_057480874.1">
    <property type="nucleotide sequence ID" value="NZ_BMWR01000008.1"/>
</dbReference>
<gene>
    <name evidence="2" type="ORF">APR42_13815</name>
</gene>
<accession>A0A0Q9ZMZ2</accession>
<comment type="caution">
    <text evidence="2">The sequence shown here is derived from an EMBL/GenBank/DDBJ whole genome shotgun (WGS) entry which is preliminary data.</text>
</comment>
<proteinExistence type="predicted"/>
<organism evidence="2 3">
    <name type="scientific">Salegentibacter mishustinae</name>
    <dbReference type="NCBI Taxonomy" id="270918"/>
    <lineage>
        <taxon>Bacteria</taxon>
        <taxon>Pseudomonadati</taxon>
        <taxon>Bacteroidota</taxon>
        <taxon>Flavobacteriia</taxon>
        <taxon>Flavobacteriales</taxon>
        <taxon>Flavobacteriaceae</taxon>
        <taxon>Salegentibacter</taxon>
    </lineage>
</organism>
<evidence type="ECO:0000313" key="3">
    <source>
        <dbReference type="Proteomes" id="UP000051643"/>
    </source>
</evidence>
<keyword evidence="1" id="KW-0812">Transmembrane</keyword>
<keyword evidence="3" id="KW-1185">Reference proteome</keyword>
<dbReference type="AlphaFoldDB" id="A0A0Q9ZMZ2"/>
<dbReference type="Pfam" id="PF20503">
    <property type="entry name" value="DUF6730"/>
    <property type="match status" value="1"/>
</dbReference>
<sequence>MKKLDEIMELMADEMDDFKTAVLELQKLSEQLVKISIPISTEAVEKNLNTFLQKQEAEKQKTDEILMEIDRKLKHAKVIPNYLLILFGISGITALGSVGYFGYTSKEKVEDNFEVYRTIVESQNKHYEDYFAAYPEIQEAYCEWIQGGYPDL</sequence>
<feature type="transmembrane region" description="Helical" evidence="1">
    <location>
        <begin position="81"/>
        <end position="103"/>
    </location>
</feature>